<dbReference type="InterPro" id="IPR030382">
    <property type="entry name" value="MeTrfase_TRM5/TYW2"/>
</dbReference>
<dbReference type="GO" id="GO:0005737">
    <property type="term" value="C:cytoplasm"/>
    <property type="evidence" value="ECO:0007669"/>
    <property type="project" value="UniProtKB-SubCell"/>
</dbReference>
<dbReference type="InterPro" id="IPR026274">
    <property type="entry name" value="tRNA_wybutosine_synth_prot_2"/>
</dbReference>
<keyword evidence="2" id="KW-0963">Cytoplasm</keyword>
<comment type="catalytic activity">
    <reaction evidence="1">
        <text>4-demethylwyosine(37) in tRNA(Phe) + S-adenosyl-L-methionine = 4-demethyl-7-[(3S)-3-amino-3-carboxypropyl]wyosine(37) in tRNA(Phe) + S-methyl-5'-thioadenosine + H(+)</text>
        <dbReference type="Rhea" id="RHEA:36355"/>
        <dbReference type="Rhea" id="RHEA-COMP:10164"/>
        <dbReference type="Rhea" id="RHEA-COMP:10378"/>
        <dbReference type="ChEBI" id="CHEBI:15378"/>
        <dbReference type="ChEBI" id="CHEBI:17509"/>
        <dbReference type="ChEBI" id="CHEBI:59789"/>
        <dbReference type="ChEBI" id="CHEBI:64315"/>
        <dbReference type="ChEBI" id="CHEBI:73550"/>
        <dbReference type="EC" id="2.5.1.114"/>
    </reaction>
</comment>
<gene>
    <name evidence="5" type="ORF">BP6252_09726</name>
</gene>
<keyword evidence="2" id="KW-0808">Transferase</keyword>
<dbReference type="STRING" id="1849047.A0A3D8QWM0"/>
<dbReference type="AlphaFoldDB" id="A0A3D8QWM0"/>
<feature type="domain" description="SAM-dependent methyltransferase TRM5/TYW2-type" evidence="4">
    <location>
        <begin position="110"/>
        <end position="423"/>
    </location>
</feature>
<evidence type="ECO:0000256" key="2">
    <source>
        <dbReference type="PIRNR" id="PIRNR038972"/>
    </source>
</evidence>
<dbReference type="OrthoDB" id="2387925at2759"/>
<dbReference type="GO" id="GO:0102522">
    <property type="term" value="F:tRNA 4-demethylwyosine alpha-amino-alpha-carboxypropyltransferase activity"/>
    <property type="evidence" value="ECO:0007669"/>
    <property type="project" value="UniProtKB-EC"/>
</dbReference>
<keyword evidence="6" id="KW-1185">Reference proteome</keyword>
<evidence type="ECO:0000313" key="5">
    <source>
        <dbReference type="EMBL" id="RDW66091.1"/>
    </source>
</evidence>
<comment type="pathway">
    <text evidence="2">tRNA modification; wybutosine-tRNA(Phe) biosynthesis.</text>
</comment>
<protein>
    <recommendedName>
        <fullName evidence="2">tRNA wybutosine-synthesizing protein 2</fullName>
        <shortName evidence="2">tRNA-yW-synthesizing protein 2</shortName>
    </recommendedName>
    <alternativeName>
        <fullName evidence="2">tRNA(Phe) (4-demethylwyosine(37)-C(7)) aminocarboxypropyltransferase</fullName>
    </alternativeName>
</protein>
<dbReference type="PIRSF" id="PIRSF038972">
    <property type="entry name" value="Trm12"/>
    <property type="match status" value="1"/>
</dbReference>
<dbReference type="Proteomes" id="UP000256645">
    <property type="component" value="Unassembled WGS sequence"/>
</dbReference>
<proteinExistence type="inferred from homology"/>
<comment type="similarity">
    <text evidence="2">Belongs to the class I-like SAM-binding methyltransferase superfamily. TRM5/TYW2 family.</text>
</comment>
<keyword evidence="2" id="KW-0819">tRNA processing</keyword>
<dbReference type="EMBL" id="PDLM01000011">
    <property type="protein sequence ID" value="RDW66091.1"/>
    <property type="molecule type" value="Genomic_DNA"/>
</dbReference>
<evidence type="ECO:0000259" key="4">
    <source>
        <dbReference type="PROSITE" id="PS51684"/>
    </source>
</evidence>
<sequence length="426" mass="47372">MEETLTLTKPHNQPKKDKSQRPPKPKPVNPILEALQRWQDTLPEPLLAAILASIPNLIPTAPRRWVVYPPMLLLPSGSFSSLISTAGDHAQLENSLPALWLTILEMVSKREGKGNLTRLAINSGIPLHAASQEEANQEQREPGQENFMRTPSGLMMLHGDFGPPLPPTQTPSLQDLENAFWVSTKQNGLVQIWAPRYTMFSRGNIKEKARLLDFHESGDLGCEKAAGESNGKRKHISRTVLGQHRAVDLYAGIGYFVFSYVKMGMGKVRGWEVNPWSVEGLRRGAIANGFSVRVITPDPTDQVSILKDGPEDIAIFLQDNKMALRTLQASPERGSVLHVNCGLLPTSEPVWRDAFEMAGEEAWLHLHDNVGINDIETRRSEIETLYRSWLPGTGTGSVEVGVNLVKTFAPGVWHCVFDVYIERSNM</sequence>
<dbReference type="UniPathway" id="UPA00375"/>
<evidence type="ECO:0000256" key="3">
    <source>
        <dbReference type="SAM" id="MobiDB-lite"/>
    </source>
</evidence>
<organism evidence="5 6">
    <name type="scientific">Coleophoma cylindrospora</name>
    <dbReference type="NCBI Taxonomy" id="1849047"/>
    <lineage>
        <taxon>Eukaryota</taxon>
        <taxon>Fungi</taxon>
        <taxon>Dikarya</taxon>
        <taxon>Ascomycota</taxon>
        <taxon>Pezizomycotina</taxon>
        <taxon>Leotiomycetes</taxon>
        <taxon>Helotiales</taxon>
        <taxon>Dermateaceae</taxon>
        <taxon>Coleophoma</taxon>
    </lineage>
</organism>
<accession>A0A3D8QWM0</accession>
<dbReference type="GO" id="GO:0008175">
    <property type="term" value="F:tRNA methyltransferase activity"/>
    <property type="evidence" value="ECO:0007669"/>
    <property type="project" value="TreeGrafter"/>
</dbReference>
<dbReference type="PANTHER" id="PTHR23245">
    <property type="entry name" value="TRNA METHYLTRANSFERASE"/>
    <property type="match status" value="1"/>
</dbReference>
<dbReference type="Gene3D" id="3.40.50.150">
    <property type="entry name" value="Vaccinia Virus protein VP39"/>
    <property type="match status" value="1"/>
</dbReference>
<dbReference type="GO" id="GO:0008757">
    <property type="term" value="F:S-adenosylmethionine-dependent methyltransferase activity"/>
    <property type="evidence" value="ECO:0007669"/>
    <property type="project" value="InterPro"/>
</dbReference>
<dbReference type="GO" id="GO:0031591">
    <property type="term" value="P:wybutosine biosynthetic process"/>
    <property type="evidence" value="ECO:0007669"/>
    <property type="project" value="InterPro"/>
</dbReference>
<comment type="caution">
    <text evidence="5">The sequence shown here is derived from an EMBL/GenBank/DDBJ whole genome shotgun (WGS) entry which is preliminary data.</text>
</comment>
<keyword evidence="2" id="KW-0949">S-adenosyl-L-methionine</keyword>
<dbReference type="SUPFAM" id="SSF53335">
    <property type="entry name" value="S-adenosyl-L-methionine-dependent methyltransferases"/>
    <property type="match status" value="1"/>
</dbReference>
<comment type="subcellular location">
    <subcellularLocation>
        <location evidence="2">Cytoplasm</location>
    </subcellularLocation>
</comment>
<comment type="function">
    <text evidence="2">S-adenosyl-L-methionine-dependent transferase that acts as a component of the wybutosine biosynthesis pathway. Wybutosine is a hyper modified guanosine with a tricyclic base found at the 3'-position adjacent to the anticodon of eukaryotic phenylalanine tRNA. Catalyzes the transfer of the alpha-amino-alpha-carboxypropyl (acp) group from S-adenosyl-L-methionine to the C-7 position of 4-demethylwyosine (imG-14) to produce wybutosine-86.</text>
</comment>
<name>A0A3D8QWM0_9HELO</name>
<reference evidence="5 6" key="1">
    <citation type="journal article" date="2018" name="IMA Fungus">
        <title>IMA Genome-F 9: Draft genome sequence of Annulohypoxylon stygium, Aspergillus mulundensis, Berkeleyomyces basicola (syn. Thielaviopsis basicola), Ceratocystis smalleyi, two Cercospora beticola strains, Coleophoma cylindrospora, Fusarium fracticaudum, Phialophora cf. hyalina, and Morchella septimelata.</title>
        <authorList>
            <person name="Wingfield B.D."/>
            <person name="Bills G.F."/>
            <person name="Dong Y."/>
            <person name="Huang W."/>
            <person name="Nel W.J."/>
            <person name="Swalarsk-Parry B.S."/>
            <person name="Vaghefi N."/>
            <person name="Wilken P.M."/>
            <person name="An Z."/>
            <person name="de Beer Z.W."/>
            <person name="De Vos L."/>
            <person name="Chen L."/>
            <person name="Duong T.A."/>
            <person name="Gao Y."/>
            <person name="Hammerbacher A."/>
            <person name="Kikkert J.R."/>
            <person name="Li Y."/>
            <person name="Li H."/>
            <person name="Li K."/>
            <person name="Li Q."/>
            <person name="Liu X."/>
            <person name="Ma X."/>
            <person name="Naidoo K."/>
            <person name="Pethybridge S.J."/>
            <person name="Sun J."/>
            <person name="Steenkamp E.T."/>
            <person name="van der Nest M.A."/>
            <person name="van Wyk S."/>
            <person name="Wingfield M.J."/>
            <person name="Xiong C."/>
            <person name="Yue Q."/>
            <person name="Zhang X."/>
        </authorList>
    </citation>
    <scope>NUCLEOTIDE SEQUENCE [LARGE SCALE GENOMIC DNA]</scope>
    <source>
        <strain evidence="5 6">BP6252</strain>
    </source>
</reference>
<feature type="region of interest" description="Disordered" evidence="3">
    <location>
        <begin position="1"/>
        <end position="28"/>
    </location>
</feature>
<evidence type="ECO:0000256" key="1">
    <source>
        <dbReference type="ARBA" id="ARBA00049400"/>
    </source>
</evidence>
<dbReference type="PROSITE" id="PS51684">
    <property type="entry name" value="SAM_MT_TRM5_TYW2"/>
    <property type="match status" value="1"/>
</dbReference>
<dbReference type="PANTHER" id="PTHR23245:SF25">
    <property type="entry name" value="TRNA WYBUTOSINE-SYNTHESIZING PROTEIN 2 HOMOLOG"/>
    <property type="match status" value="1"/>
</dbReference>
<dbReference type="GO" id="GO:0030488">
    <property type="term" value="P:tRNA methylation"/>
    <property type="evidence" value="ECO:0007669"/>
    <property type="project" value="TreeGrafter"/>
</dbReference>
<evidence type="ECO:0000313" key="6">
    <source>
        <dbReference type="Proteomes" id="UP000256645"/>
    </source>
</evidence>
<feature type="compositionally biased region" description="Polar residues" evidence="3">
    <location>
        <begin position="1"/>
        <end position="11"/>
    </location>
</feature>
<dbReference type="InterPro" id="IPR029063">
    <property type="entry name" value="SAM-dependent_MTases_sf"/>
</dbReference>